<feature type="transmembrane region" description="Helical" evidence="6">
    <location>
        <begin position="154"/>
        <end position="171"/>
    </location>
</feature>
<evidence type="ECO:0000256" key="1">
    <source>
        <dbReference type="ARBA" id="ARBA00004651"/>
    </source>
</evidence>
<sequence length="298" mass="32408">MKSHSDERKGVLLTILATLCWGGGMVLSKRSLNTVDENSLFVVQLISAWACILILTLTGGKLSVREWKHGWLGILEPGIAFYLVLLGLARTSAINATILQSMEGLMIIGLSFVFFRGKVSSRTLMWGCLSTIGAILVTTKESILTGISIDSGDYLVLLGTLFAAAYVTLSSRVVGGENSAESLLFWQLSFCIVLVIGYLMLRGQFSLHANQFNVYAVSSGALAYGLSFYFYLWGMKYIPTSLSAILLCLTPIFGVSLSVLFLSETINSQNIVGFVMILLSSIFITRQSTTEPRSAASF</sequence>
<name>A0A420GGM1_9BURK</name>
<accession>A0A420GGM1</accession>
<feature type="transmembrane region" description="Helical" evidence="6">
    <location>
        <begin position="213"/>
        <end position="232"/>
    </location>
</feature>
<feature type="transmembrane region" description="Helical" evidence="6">
    <location>
        <begin position="268"/>
        <end position="285"/>
    </location>
</feature>
<evidence type="ECO:0000256" key="2">
    <source>
        <dbReference type="ARBA" id="ARBA00022475"/>
    </source>
</evidence>
<keyword evidence="3 6" id="KW-0812">Transmembrane</keyword>
<dbReference type="Proteomes" id="UP000283709">
    <property type="component" value="Unassembled WGS sequence"/>
</dbReference>
<feature type="transmembrane region" description="Helical" evidence="6">
    <location>
        <begin position="94"/>
        <end position="115"/>
    </location>
</feature>
<organism evidence="8 9">
    <name type="scientific">Paraburkholderia fungorum</name>
    <dbReference type="NCBI Taxonomy" id="134537"/>
    <lineage>
        <taxon>Bacteria</taxon>
        <taxon>Pseudomonadati</taxon>
        <taxon>Pseudomonadota</taxon>
        <taxon>Betaproteobacteria</taxon>
        <taxon>Burkholderiales</taxon>
        <taxon>Burkholderiaceae</taxon>
        <taxon>Paraburkholderia</taxon>
    </lineage>
</organism>
<evidence type="ECO:0000313" key="8">
    <source>
        <dbReference type="EMBL" id="RKF44271.1"/>
    </source>
</evidence>
<gene>
    <name evidence="8" type="ORF">BCY88_29530</name>
</gene>
<dbReference type="RefSeq" id="WP_183081404.1">
    <property type="nucleotide sequence ID" value="NZ_MCAS01000020.1"/>
</dbReference>
<keyword evidence="5 6" id="KW-0472">Membrane</keyword>
<comment type="subcellular location">
    <subcellularLocation>
        <location evidence="1">Cell membrane</location>
        <topology evidence="1">Multi-pass membrane protein</topology>
    </subcellularLocation>
</comment>
<feature type="transmembrane region" description="Helical" evidence="6">
    <location>
        <begin position="244"/>
        <end position="262"/>
    </location>
</feature>
<dbReference type="AlphaFoldDB" id="A0A420GGM1"/>
<dbReference type="PANTHER" id="PTHR42920:SF5">
    <property type="entry name" value="EAMA DOMAIN-CONTAINING PROTEIN"/>
    <property type="match status" value="1"/>
</dbReference>
<dbReference type="SUPFAM" id="SSF103481">
    <property type="entry name" value="Multidrug resistance efflux transporter EmrE"/>
    <property type="match status" value="2"/>
</dbReference>
<evidence type="ECO:0000256" key="4">
    <source>
        <dbReference type="ARBA" id="ARBA00022989"/>
    </source>
</evidence>
<proteinExistence type="predicted"/>
<dbReference type="InterPro" id="IPR000620">
    <property type="entry name" value="EamA_dom"/>
</dbReference>
<feature type="transmembrane region" description="Helical" evidence="6">
    <location>
        <begin position="183"/>
        <end position="201"/>
    </location>
</feature>
<keyword evidence="4 6" id="KW-1133">Transmembrane helix</keyword>
<feature type="domain" description="EamA" evidence="7">
    <location>
        <begin position="9"/>
        <end position="138"/>
    </location>
</feature>
<dbReference type="PANTHER" id="PTHR42920">
    <property type="entry name" value="OS03G0707200 PROTEIN-RELATED"/>
    <property type="match status" value="1"/>
</dbReference>
<dbReference type="Pfam" id="PF00892">
    <property type="entry name" value="EamA"/>
    <property type="match status" value="2"/>
</dbReference>
<dbReference type="InterPro" id="IPR051258">
    <property type="entry name" value="Diverse_Substrate_Transporter"/>
</dbReference>
<dbReference type="GO" id="GO:0005886">
    <property type="term" value="C:plasma membrane"/>
    <property type="evidence" value="ECO:0007669"/>
    <property type="project" value="UniProtKB-SubCell"/>
</dbReference>
<dbReference type="Gene3D" id="1.10.3730.20">
    <property type="match status" value="1"/>
</dbReference>
<feature type="transmembrane region" description="Helical" evidence="6">
    <location>
        <begin position="38"/>
        <end position="58"/>
    </location>
</feature>
<dbReference type="InterPro" id="IPR037185">
    <property type="entry name" value="EmrE-like"/>
</dbReference>
<feature type="transmembrane region" description="Helical" evidence="6">
    <location>
        <begin position="70"/>
        <end position="88"/>
    </location>
</feature>
<evidence type="ECO:0000256" key="5">
    <source>
        <dbReference type="ARBA" id="ARBA00023136"/>
    </source>
</evidence>
<dbReference type="EMBL" id="MCAS01000020">
    <property type="protein sequence ID" value="RKF44271.1"/>
    <property type="molecule type" value="Genomic_DNA"/>
</dbReference>
<keyword evidence="2" id="KW-1003">Cell membrane</keyword>
<reference evidence="8 9" key="1">
    <citation type="submission" date="2016-07" db="EMBL/GenBank/DDBJ databases">
        <title>Genome analysis of Burkholderia fungorum ES3-20.</title>
        <authorList>
            <person name="Xu D."/>
            <person name="Yao R."/>
            <person name="Zheng S."/>
        </authorList>
    </citation>
    <scope>NUCLEOTIDE SEQUENCE [LARGE SCALE GENOMIC DNA]</scope>
    <source>
        <strain evidence="8 9">ES3-20</strain>
    </source>
</reference>
<feature type="domain" description="EamA" evidence="7">
    <location>
        <begin position="151"/>
        <end position="285"/>
    </location>
</feature>
<evidence type="ECO:0000259" key="7">
    <source>
        <dbReference type="Pfam" id="PF00892"/>
    </source>
</evidence>
<evidence type="ECO:0000313" key="9">
    <source>
        <dbReference type="Proteomes" id="UP000283709"/>
    </source>
</evidence>
<evidence type="ECO:0000256" key="3">
    <source>
        <dbReference type="ARBA" id="ARBA00022692"/>
    </source>
</evidence>
<evidence type="ECO:0000256" key="6">
    <source>
        <dbReference type="SAM" id="Phobius"/>
    </source>
</evidence>
<protein>
    <recommendedName>
        <fullName evidence="7">EamA domain-containing protein</fullName>
    </recommendedName>
</protein>
<comment type="caution">
    <text evidence="8">The sequence shown here is derived from an EMBL/GenBank/DDBJ whole genome shotgun (WGS) entry which is preliminary data.</text>
</comment>